<keyword evidence="4" id="KW-1185">Reference proteome</keyword>
<comment type="caution">
    <text evidence="3">The sequence shown here is derived from an EMBL/GenBank/DDBJ whole genome shotgun (WGS) entry which is preliminary data.</text>
</comment>
<evidence type="ECO:0000313" key="3">
    <source>
        <dbReference type="EMBL" id="GAA2627086.1"/>
    </source>
</evidence>
<proteinExistence type="predicted"/>
<organism evidence="3 4">
    <name type="scientific">Streptomyces axinellae</name>
    <dbReference type="NCBI Taxonomy" id="552788"/>
    <lineage>
        <taxon>Bacteria</taxon>
        <taxon>Bacillati</taxon>
        <taxon>Actinomycetota</taxon>
        <taxon>Actinomycetes</taxon>
        <taxon>Kitasatosporales</taxon>
        <taxon>Streptomycetaceae</taxon>
        <taxon>Streptomyces</taxon>
    </lineage>
</organism>
<dbReference type="InterPro" id="IPR052526">
    <property type="entry name" value="HTH-type_Bedaq_tolerance"/>
</dbReference>
<name>A0ABN3QI63_9ACTN</name>
<dbReference type="Proteomes" id="UP001501447">
    <property type="component" value="Unassembled WGS sequence"/>
</dbReference>
<dbReference type="Gene3D" id="1.10.10.10">
    <property type="entry name" value="Winged helix-like DNA-binding domain superfamily/Winged helix DNA-binding domain"/>
    <property type="match status" value="1"/>
</dbReference>
<dbReference type="SUPFAM" id="SSF46785">
    <property type="entry name" value="Winged helix' DNA-binding domain"/>
    <property type="match status" value="1"/>
</dbReference>
<dbReference type="PROSITE" id="PS50995">
    <property type="entry name" value="HTH_MARR_2"/>
    <property type="match status" value="1"/>
</dbReference>
<dbReference type="PANTHER" id="PTHR39515:SF2">
    <property type="entry name" value="HTH-TYPE TRANSCRIPTIONAL REGULATOR RV0880"/>
    <property type="match status" value="1"/>
</dbReference>
<evidence type="ECO:0000313" key="4">
    <source>
        <dbReference type="Proteomes" id="UP001501447"/>
    </source>
</evidence>
<feature type="compositionally biased region" description="Basic and acidic residues" evidence="1">
    <location>
        <begin position="45"/>
        <end position="64"/>
    </location>
</feature>
<protein>
    <recommendedName>
        <fullName evidence="2">HTH marR-type domain-containing protein</fullName>
    </recommendedName>
</protein>
<feature type="compositionally biased region" description="Pro residues" evidence="1">
    <location>
        <begin position="17"/>
        <end position="35"/>
    </location>
</feature>
<dbReference type="PANTHER" id="PTHR39515">
    <property type="entry name" value="CONSERVED PROTEIN"/>
    <property type="match status" value="1"/>
</dbReference>
<reference evidence="3 4" key="1">
    <citation type="journal article" date="2019" name="Int. J. Syst. Evol. Microbiol.">
        <title>The Global Catalogue of Microorganisms (GCM) 10K type strain sequencing project: providing services to taxonomists for standard genome sequencing and annotation.</title>
        <authorList>
            <consortium name="The Broad Institute Genomics Platform"/>
            <consortium name="The Broad Institute Genome Sequencing Center for Infectious Disease"/>
            <person name="Wu L."/>
            <person name="Ma J."/>
        </authorList>
    </citation>
    <scope>NUCLEOTIDE SEQUENCE [LARGE SCALE GENOMIC DNA]</scope>
    <source>
        <strain evidence="3 4">JCM 16373</strain>
    </source>
</reference>
<evidence type="ECO:0000256" key="1">
    <source>
        <dbReference type="SAM" id="MobiDB-lite"/>
    </source>
</evidence>
<dbReference type="SMART" id="SM00347">
    <property type="entry name" value="HTH_MARR"/>
    <property type="match status" value="1"/>
</dbReference>
<gene>
    <name evidence="3" type="ORF">GCM10009863_47490</name>
</gene>
<dbReference type="InterPro" id="IPR036388">
    <property type="entry name" value="WH-like_DNA-bd_sf"/>
</dbReference>
<feature type="compositionally biased region" description="Basic and acidic residues" evidence="1">
    <location>
        <begin position="72"/>
        <end position="81"/>
    </location>
</feature>
<dbReference type="Pfam" id="PF01047">
    <property type="entry name" value="MarR"/>
    <property type="match status" value="1"/>
</dbReference>
<feature type="domain" description="HTH marR-type" evidence="2">
    <location>
        <begin position="80"/>
        <end position="216"/>
    </location>
</feature>
<feature type="region of interest" description="Disordered" evidence="1">
    <location>
        <begin position="1"/>
        <end position="81"/>
    </location>
</feature>
<accession>A0ABN3QI63</accession>
<dbReference type="InterPro" id="IPR000835">
    <property type="entry name" value="HTH_MarR-typ"/>
</dbReference>
<dbReference type="EMBL" id="BAAARJ010000016">
    <property type="protein sequence ID" value="GAA2627086.1"/>
    <property type="molecule type" value="Genomic_DNA"/>
</dbReference>
<sequence length="233" mass="25179">MQVSLSKFYGDGMPSQEPGPTPQPSRDPAPQPPQDRAPGRAQAPDQDRAKTPDQDRAQAPDQDRAQAPGQDRAQEPALEHARVAAEVSAAVAALSRQLRAASPAGAFTPTQRSALGRIYHWGPTTIAALARAELVRPQSMRITVGALEEQGVLTRSPHPTDGRQVVFSLTDEGRRTLEAVLRAKRGWLADAIATRLDADEQRRLSEAAALLRRLVAENNNDNNDTPPDEAATR</sequence>
<evidence type="ECO:0000259" key="2">
    <source>
        <dbReference type="PROSITE" id="PS50995"/>
    </source>
</evidence>
<dbReference type="InterPro" id="IPR036390">
    <property type="entry name" value="WH_DNA-bd_sf"/>
</dbReference>